<comment type="caution">
    <text evidence="2">The sequence shown here is derived from an EMBL/GenBank/DDBJ whole genome shotgun (WGS) entry which is preliminary data.</text>
</comment>
<organism evidence="2 3">
    <name type="scientific">Pseudofrankia asymbiotica</name>
    <dbReference type="NCBI Taxonomy" id="1834516"/>
    <lineage>
        <taxon>Bacteria</taxon>
        <taxon>Bacillati</taxon>
        <taxon>Actinomycetota</taxon>
        <taxon>Actinomycetes</taxon>
        <taxon>Frankiales</taxon>
        <taxon>Frankiaceae</taxon>
        <taxon>Pseudofrankia</taxon>
    </lineage>
</organism>
<evidence type="ECO:0000256" key="1">
    <source>
        <dbReference type="SAM" id="MobiDB-lite"/>
    </source>
</evidence>
<gene>
    <name evidence="2" type="ORF">BL253_25390</name>
</gene>
<protein>
    <submittedName>
        <fullName evidence="2">Uncharacterized protein</fullName>
    </submittedName>
</protein>
<name>A0A1V2I546_9ACTN</name>
<feature type="region of interest" description="Disordered" evidence="1">
    <location>
        <begin position="1"/>
        <end position="96"/>
    </location>
</feature>
<proteinExistence type="predicted"/>
<sequence>MTALAGCVGDEQPGSQRAATTPAAATTTTVPAAATPTDPGRSGSPGTLDDPVTRRVNLAPVDRRGQATTGWTIDGSDDDPSSPIDCGDTSRVSPSPAAVSGDIYYCSPSAAGADACWPTPQAQRMLCLRDPFTTTLDALTAQALVAKVSPPKDPAPLGLLLANGDHCRLRDGGAWSSPEGHPDYVGSYSCGPHGDVWAPQNSSTGGINKTVNRWTVLVGDITGPLTTVPVAEAYYVATAP</sequence>
<reference evidence="3" key="1">
    <citation type="submission" date="2016-10" db="EMBL/GenBank/DDBJ databases">
        <title>Frankia sp. NRRL B-16386 Genome sequencing.</title>
        <authorList>
            <person name="Ghodhbane-Gtari F."/>
            <person name="Swanson E."/>
            <person name="Gueddou A."/>
            <person name="Hezbri K."/>
            <person name="Ktari K."/>
            <person name="Nouioui I."/>
            <person name="Morris K."/>
            <person name="Simpson S."/>
            <person name="Abebe-Akele F."/>
            <person name="Thomas K."/>
            <person name="Gtari M."/>
            <person name="Tisa L.S."/>
        </authorList>
    </citation>
    <scope>NUCLEOTIDE SEQUENCE [LARGE SCALE GENOMIC DNA]</scope>
    <source>
        <strain evidence="3">NRRL B-16386</strain>
    </source>
</reference>
<dbReference type="AlphaFoldDB" id="A0A1V2I546"/>
<feature type="compositionally biased region" description="Low complexity" evidence="1">
    <location>
        <begin position="18"/>
        <end position="37"/>
    </location>
</feature>
<dbReference type="EMBL" id="MOMC01000053">
    <property type="protein sequence ID" value="ONH26148.1"/>
    <property type="molecule type" value="Genomic_DNA"/>
</dbReference>
<dbReference type="Proteomes" id="UP000188929">
    <property type="component" value="Unassembled WGS sequence"/>
</dbReference>
<evidence type="ECO:0000313" key="3">
    <source>
        <dbReference type="Proteomes" id="UP000188929"/>
    </source>
</evidence>
<evidence type="ECO:0000313" key="2">
    <source>
        <dbReference type="EMBL" id="ONH26148.1"/>
    </source>
</evidence>
<dbReference type="STRING" id="1834516.BL253_25390"/>
<accession>A0A1V2I546</accession>
<keyword evidence="3" id="KW-1185">Reference proteome</keyword>